<name>A0A367GM52_9SPHI</name>
<dbReference type="InterPro" id="IPR033138">
    <property type="entry name" value="Cu_oxidase_CS"/>
</dbReference>
<dbReference type="CDD" id="cd13896">
    <property type="entry name" value="CuRO_3_CopA"/>
    <property type="match status" value="1"/>
</dbReference>
<dbReference type="OrthoDB" id="9757546at2"/>
<dbReference type="InterPro" id="IPR002355">
    <property type="entry name" value="Cu_oxidase_Cu_BS"/>
</dbReference>
<dbReference type="PANTHER" id="PTHR11709">
    <property type="entry name" value="MULTI-COPPER OXIDASE"/>
    <property type="match status" value="1"/>
</dbReference>
<dbReference type="GO" id="GO:0005507">
    <property type="term" value="F:copper ion binding"/>
    <property type="evidence" value="ECO:0007669"/>
    <property type="project" value="InterPro"/>
</dbReference>
<dbReference type="InterPro" id="IPR045087">
    <property type="entry name" value="Cu-oxidase_fam"/>
</dbReference>
<dbReference type="PANTHER" id="PTHR11709:SF394">
    <property type="entry name" value="FI03373P-RELATED"/>
    <property type="match status" value="1"/>
</dbReference>
<dbReference type="AlphaFoldDB" id="A0A367GM52"/>
<dbReference type="InterPro" id="IPR008972">
    <property type="entry name" value="Cupredoxin"/>
</dbReference>
<dbReference type="Proteomes" id="UP000253209">
    <property type="component" value="Unassembled WGS sequence"/>
</dbReference>
<feature type="domain" description="Plastocyanin-like" evidence="4">
    <location>
        <begin position="146"/>
        <end position="300"/>
    </location>
</feature>
<dbReference type="SUPFAM" id="SSF49503">
    <property type="entry name" value="Cupredoxins"/>
    <property type="match status" value="3"/>
</dbReference>
<dbReference type="CDD" id="cd13874">
    <property type="entry name" value="CuRO_2_CopA"/>
    <property type="match status" value="1"/>
</dbReference>
<comment type="caution">
    <text evidence="7">The sequence shown here is derived from an EMBL/GenBank/DDBJ whole genome shotgun (WGS) entry which is preliminary data.</text>
</comment>
<sequence>MGMGNTASSKHLPFFTKIGHREIYHLYINDTTVIYTGKKRPAMAINGTIPAPQLTFTEGDTAEIYVHNEMMMETSIHWHGLILPNRYDGVSYLTTTPIEGGQTHFFKFPLVQHGTYWYHSHTMTQEQSGLYGAFIINERKPSPVKDYTLLLSDWTDENPEQVQRRLHNATDWYAIRKGSTQDYLQAIQTGHLKTKLANEWKRMTAMDVSDVYYDRFFSNGKAEDAAPQFKAGDRVKLRVINGSSSTYFWLGWAGGKISVVANDGEDVQPVTVDRMIVGVAETYDVEVTIPKDGSYEFLATSEDRTRYTSLWLGSGEKKPAKKLPRLKYFEGMQMMNDMMDMKGNMKQMPGMKMTNQVMDMNMVMYAEMNDGEPPVTLKYTMLKSVRPTTLPSGPTKLLNFELTGNMNRYVWSINNKTVSETDKILIKKGENVRIVLYNNTMMRHPMHLHGHYFRVLNGQGEYSPLKNTLDIMPMERDTIEFRATESGDWFFHCHILYHMMSGMGRIFSYENSPPNPEVPDPVAGFKKIAADDRKFYAAAEVGLESNGSEGNASLANTRWKFSTMWHLGLNKSKGYESETMFGRYFGRMQWLYAYIGFDYHYKKTDEQETNMFGQSSNKNNRHTVVAGLAYTLPFLFVADARIDGNGKLRFQLGREDIPLTSRLRLTLVGNTDKEYSTGLRYIINKNFSISSHYDSDMGLGGGLTLIY</sequence>
<dbReference type="InterPro" id="IPR034279">
    <property type="entry name" value="CuRO_3_CopA"/>
</dbReference>
<evidence type="ECO:0000313" key="8">
    <source>
        <dbReference type="Proteomes" id="UP000253209"/>
    </source>
</evidence>
<dbReference type="PROSITE" id="PS00080">
    <property type="entry name" value="MULTICOPPER_OXIDASE2"/>
    <property type="match status" value="1"/>
</dbReference>
<dbReference type="Gene3D" id="2.60.40.420">
    <property type="entry name" value="Cupredoxins - blue copper proteins"/>
    <property type="match status" value="3"/>
</dbReference>
<dbReference type="Pfam" id="PF07732">
    <property type="entry name" value="Cu-oxidase_3"/>
    <property type="match status" value="1"/>
</dbReference>
<keyword evidence="1" id="KW-0479">Metal-binding</keyword>
<dbReference type="GO" id="GO:0016491">
    <property type="term" value="F:oxidoreductase activity"/>
    <property type="evidence" value="ECO:0007669"/>
    <property type="project" value="UniProtKB-KW"/>
</dbReference>
<keyword evidence="8" id="KW-1185">Reference proteome</keyword>
<evidence type="ECO:0000259" key="4">
    <source>
        <dbReference type="Pfam" id="PF00394"/>
    </source>
</evidence>
<evidence type="ECO:0000259" key="5">
    <source>
        <dbReference type="Pfam" id="PF07731"/>
    </source>
</evidence>
<dbReference type="PROSITE" id="PS00079">
    <property type="entry name" value="MULTICOPPER_OXIDASE1"/>
    <property type="match status" value="2"/>
</dbReference>
<reference evidence="7 8" key="1">
    <citation type="submission" date="2018-05" db="EMBL/GenBank/DDBJ databases">
        <title>Mucilaginibacter hurinus sp. nov., isolated from briquette warehouse soil.</title>
        <authorList>
            <person name="Choi L."/>
        </authorList>
    </citation>
    <scope>NUCLEOTIDE SEQUENCE [LARGE SCALE GENOMIC DNA]</scope>
    <source>
        <strain evidence="7 8">ZR32</strain>
    </source>
</reference>
<accession>A0A367GM52</accession>
<dbReference type="InterPro" id="IPR011706">
    <property type="entry name" value="Cu-oxidase_C"/>
</dbReference>
<keyword evidence="2" id="KW-0560">Oxidoreductase</keyword>
<feature type="domain" description="Plastocyanin-like" evidence="5">
    <location>
        <begin position="398"/>
        <end position="510"/>
    </location>
</feature>
<dbReference type="Pfam" id="PF07731">
    <property type="entry name" value="Cu-oxidase_2"/>
    <property type="match status" value="1"/>
</dbReference>
<organism evidence="7 8">
    <name type="scientific">Mucilaginibacter hurinus</name>
    <dbReference type="NCBI Taxonomy" id="2201324"/>
    <lineage>
        <taxon>Bacteria</taxon>
        <taxon>Pseudomonadati</taxon>
        <taxon>Bacteroidota</taxon>
        <taxon>Sphingobacteriia</taxon>
        <taxon>Sphingobacteriales</taxon>
        <taxon>Sphingobacteriaceae</taxon>
        <taxon>Mucilaginibacter</taxon>
    </lineage>
</organism>
<evidence type="ECO:0000256" key="3">
    <source>
        <dbReference type="ARBA" id="ARBA00023008"/>
    </source>
</evidence>
<dbReference type="InterPro" id="IPR011707">
    <property type="entry name" value="Cu-oxidase-like_N"/>
</dbReference>
<evidence type="ECO:0000313" key="7">
    <source>
        <dbReference type="EMBL" id="RCH54410.1"/>
    </source>
</evidence>
<protein>
    <submittedName>
        <fullName evidence="7">Copper oxidase</fullName>
    </submittedName>
</protein>
<dbReference type="InterPro" id="IPR034282">
    <property type="entry name" value="CuRO_2_CopA"/>
</dbReference>
<proteinExistence type="predicted"/>
<evidence type="ECO:0000256" key="2">
    <source>
        <dbReference type="ARBA" id="ARBA00023002"/>
    </source>
</evidence>
<dbReference type="EMBL" id="QGDC01000007">
    <property type="protein sequence ID" value="RCH54410.1"/>
    <property type="molecule type" value="Genomic_DNA"/>
</dbReference>
<evidence type="ECO:0000256" key="1">
    <source>
        <dbReference type="ARBA" id="ARBA00022723"/>
    </source>
</evidence>
<feature type="domain" description="Plastocyanin-like" evidence="6">
    <location>
        <begin position="30"/>
        <end position="140"/>
    </location>
</feature>
<dbReference type="Pfam" id="PF00394">
    <property type="entry name" value="Cu-oxidase"/>
    <property type="match status" value="1"/>
</dbReference>
<gene>
    <name evidence="7" type="ORF">DJ568_13940</name>
</gene>
<dbReference type="InterPro" id="IPR001117">
    <property type="entry name" value="Cu-oxidase_2nd"/>
</dbReference>
<keyword evidence="3" id="KW-0186">Copper</keyword>
<evidence type="ECO:0000259" key="6">
    <source>
        <dbReference type="Pfam" id="PF07732"/>
    </source>
</evidence>